<dbReference type="InterPro" id="IPR003029">
    <property type="entry name" value="S1_domain"/>
</dbReference>
<dbReference type="PROSITE" id="PS50126">
    <property type="entry name" value="S1"/>
    <property type="match status" value="6"/>
</dbReference>
<feature type="domain" description="S1 motif" evidence="5">
    <location>
        <begin position="281"/>
        <end position="349"/>
    </location>
</feature>
<dbReference type="PANTHER" id="PTHR10724">
    <property type="entry name" value="30S RIBOSOMAL PROTEIN S1"/>
    <property type="match status" value="1"/>
</dbReference>
<evidence type="ECO:0000256" key="1">
    <source>
        <dbReference type="ARBA" id="ARBA00006767"/>
    </source>
</evidence>
<keyword evidence="3" id="KW-0687">Ribonucleoprotein</keyword>
<keyword evidence="2 6" id="KW-0689">Ribosomal protein</keyword>
<evidence type="ECO:0000256" key="3">
    <source>
        <dbReference type="ARBA" id="ARBA00023274"/>
    </source>
</evidence>
<dbReference type="Pfam" id="PF00575">
    <property type="entry name" value="S1"/>
    <property type="match status" value="6"/>
</dbReference>
<dbReference type="InterPro" id="IPR012340">
    <property type="entry name" value="NA-bd_OB-fold"/>
</dbReference>
<dbReference type="InterPro" id="IPR050437">
    <property type="entry name" value="Ribos_protein_bS1-like"/>
</dbReference>
<proteinExistence type="inferred from homology"/>
<name>A0ABP8FY93_9BACT</name>
<dbReference type="Proteomes" id="UP001501207">
    <property type="component" value="Unassembled WGS sequence"/>
</dbReference>
<dbReference type="SMART" id="SM00316">
    <property type="entry name" value="S1"/>
    <property type="match status" value="6"/>
</dbReference>
<feature type="domain" description="S1 motif" evidence="5">
    <location>
        <begin position="113"/>
        <end position="176"/>
    </location>
</feature>
<dbReference type="Gene3D" id="2.40.50.140">
    <property type="entry name" value="Nucleic acid-binding proteins"/>
    <property type="match status" value="6"/>
</dbReference>
<dbReference type="GO" id="GO:0005840">
    <property type="term" value="C:ribosome"/>
    <property type="evidence" value="ECO:0007669"/>
    <property type="project" value="UniProtKB-KW"/>
</dbReference>
<evidence type="ECO:0000313" key="7">
    <source>
        <dbReference type="Proteomes" id="UP001501207"/>
    </source>
</evidence>
<reference evidence="7" key="1">
    <citation type="journal article" date="2019" name="Int. J. Syst. Evol. Microbiol.">
        <title>The Global Catalogue of Microorganisms (GCM) 10K type strain sequencing project: providing services to taxonomists for standard genome sequencing and annotation.</title>
        <authorList>
            <consortium name="The Broad Institute Genomics Platform"/>
            <consortium name="The Broad Institute Genome Sequencing Center for Infectious Disease"/>
            <person name="Wu L."/>
            <person name="Ma J."/>
        </authorList>
    </citation>
    <scope>NUCLEOTIDE SEQUENCE [LARGE SCALE GENOMIC DNA]</scope>
    <source>
        <strain evidence="7">JCM 17664</strain>
    </source>
</reference>
<feature type="domain" description="S1 motif" evidence="5">
    <location>
        <begin position="540"/>
        <end position="605"/>
    </location>
</feature>
<feature type="domain" description="S1 motif" evidence="5">
    <location>
        <begin position="453"/>
        <end position="523"/>
    </location>
</feature>
<evidence type="ECO:0000313" key="6">
    <source>
        <dbReference type="EMBL" id="GAA4313139.1"/>
    </source>
</evidence>
<dbReference type="RefSeq" id="WP_344979449.1">
    <property type="nucleotide sequence ID" value="NZ_BAABFN010000005.1"/>
</dbReference>
<dbReference type="CDD" id="cd04465">
    <property type="entry name" value="S1_RPS1_repeat_ec2_hs2"/>
    <property type="match status" value="1"/>
</dbReference>
<evidence type="ECO:0000256" key="4">
    <source>
        <dbReference type="SAM" id="MobiDB-lite"/>
    </source>
</evidence>
<evidence type="ECO:0000256" key="2">
    <source>
        <dbReference type="ARBA" id="ARBA00022980"/>
    </source>
</evidence>
<dbReference type="CDD" id="cd05688">
    <property type="entry name" value="S1_RPS1_repeat_ec3"/>
    <property type="match status" value="1"/>
</dbReference>
<dbReference type="InterPro" id="IPR035104">
    <property type="entry name" value="Ribosomal_protein_S1-like"/>
</dbReference>
<feature type="region of interest" description="Disordered" evidence="4">
    <location>
        <begin position="1"/>
        <end position="82"/>
    </location>
</feature>
<feature type="compositionally biased region" description="Basic and acidic residues" evidence="4">
    <location>
        <begin position="611"/>
        <end position="631"/>
    </location>
</feature>
<gene>
    <name evidence="6" type="primary">rpsA</name>
    <name evidence="6" type="ORF">GCM10023143_23210</name>
</gene>
<protein>
    <submittedName>
        <fullName evidence="6">30S ribosomal protein S1</fullName>
    </submittedName>
</protein>
<feature type="domain" description="S1 motif" evidence="5">
    <location>
        <begin position="366"/>
        <end position="436"/>
    </location>
</feature>
<feature type="region of interest" description="Disordered" evidence="4">
    <location>
        <begin position="611"/>
        <end position="634"/>
    </location>
</feature>
<dbReference type="PANTHER" id="PTHR10724:SF7">
    <property type="entry name" value="SMALL RIBOSOMAL SUBUNIT PROTEIN BS1C"/>
    <property type="match status" value="1"/>
</dbReference>
<evidence type="ECO:0000259" key="5">
    <source>
        <dbReference type="PROSITE" id="PS50126"/>
    </source>
</evidence>
<dbReference type="EMBL" id="BAABFN010000005">
    <property type="protein sequence ID" value="GAA4313139.1"/>
    <property type="molecule type" value="Genomic_DNA"/>
</dbReference>
<feature type="compositionally biased region" description="Low complexity" evidence="4">
    <location>
        <begin position="38"/>
        <end position="72"/>
    </location>
</feature>
<comment type="caution">
    <text evidence="6">The sequence shown here is derived from an EMBL/GenBank/DDBJ whole genome shotgun (WGS) entry which is preliminary data.</text>
</comment>
<sequence length="679" mass="75143">MEENKNVNEQNAEEQAQQPTATTNEPAETQSAEGENTPAAEPAAAEQAPAAEEPAPAAEPAAAAQPAVAEEPPSAHDDFDWSIDKRNVSSYKPEEKERYEKIYDDTFKVIEEGEVITGKVEGLTKTDAVINIGFKSDGLVSLNEFRDMSGLNIGDEVEVLVVEKEDRNGHLHLSRRQARMLRAWQRIVDVYKSGEVITGVVTSKTKGGLIVDINGLETFLPGSQIDVKPVTDYDQFVGKTMEFKVVKINEAIKNAVVSHKALIESDIEQQRAEIISKLEKGQVLEGTIKNITDFGAFIDLGGVDGLLYITDISWGRISHPSEVLHLDQKVHVVVLDFDDDKKRISLGLKQLTPHPWDTLAEAVQEGSTVKGKVVNIEDYGAFLEIMPGVEGLVHVSEISWASTPVNAKEFFTLGEEYEAKIVTLSKDDRKMSLSIKQLTPDPWDTIEEKYPLDSRHSGIVKNITPYGVFVELETGIGGMIHISDLSWTKRFNHPNEYTKPGNEIAVVILSIDKDNRKLSLGHKQIEEDPWNTFETVFPIGSIHEGTIIRRDDKGATVQLQYGLEAFAPARYLKTENEKPLGVDDVIDVMITEFDRNDKRIVVSHNKVWEQARQDEKDSVNREKRADADKTKKAVKNIQSKVEKATLGDLGVLAEIKQKMQSSGSGEAGGKSDADAGNPE</sequence>
<feature type="region of interest" description="Disordered" evidence="4">
    <location>
        <begin position="657"/>
        <end position="679"/>
    </location>
</feature>
<dbReference type="SUPFAM" id="SSF50249">
    <property type="entry name" value="Nucleic acid-binding proteins"/>
    <property type="match status" value="6"/>
</dbReference>
<feature type="compositionally biased region" description="Basic and acidic residues" evidence="4">
    <location>
        <begin position="73"/>
        <end position="82"/>
    </location>
</feature>
<dbReference type="NCBIfam" id="NF004953">
    <property type="entry name" value="PRK06299.1-3"/>
    <property type="match status" value="1"/>
</dbReference>
<comment type="similarity">
    <text evidence="1">Belongs to the bacterial ribosomal protein bS1 family.</text>
</comment>
<organism evidence="6 7">
    <name type="scientific">Compostibacter hankyongensis</name>
    <dbReference type="NCBI Taxonomy" id="1007089"/>
    <lineage>
        <taxon>Bacteria</taxon>
        <taxon>Pseudomonadati</taxon>
        <taxon>Bacteroidota</taxon>
        <taxon>Chitinophagia</taxon>
        <taxon>Chitinophagales</taxon>
        <taxon>Chitinophagaceae</taxon>
        <taxon>Compostibacter</taxon>
    </lineage>
</organism>
<keyword evidence="7" id="KW-1185">Reference proteome</keyword>
<dbReference type="PRINTS" id="PR00681">
    <property type="entry name" value="RIBOSOMALS1"/>
</dbReference>
<feature type="compositionally biased region" description="Low complexity" evidence="4">
    <location>
        <begin position="8"/>
        <end position="27"/>
    </location>
</feature>
<accession>A0ABP8FY93</accession>
<feature type="domain" description="S1 motif" evidence="5">
    <location>
        <begin position="194"/>
        <end position="260"/>
    </location>
</feature>